<dbReference type="InterPro" id="IPR050772">
    <property type="entry name" value="Hydratase-Decarb/MhpD_sf"/>
</dbReference>
<dbReference type="Proteomes" id="UP000253918">
    <property type="component" value="Unassembled WGS sequence"/>
</dbReference>
<dbReference type="SUPFAM" id="SSF56529">
    <property type="entry name" value="FAH"/>
    <property type="match status" value="1"/>
</dbReference>
<dbReference type="GO" id="GO:0005737">
    <property type="term" value="C:cytoplasm"/>
    <property type="evidence" value="ECO:0007669"/>
    <property type="project" value="TreeGrafter"/>
</dbReference>
<dbReference type="PANTHER" id="PTHR30143">
    <property type="entry name" value="ACID HYDRATASE"/>
    <property type="match status" value="1"/>
</dbReference>
<proteinExistence type="predicted"/>
<gene>
    <name evidence="1" type="ORF">DVW87_01635</name>
</gene>
<reference evidence="1 2" key="1">
    <citation type="submission" date="2018-07" db="EMBL/GenBank/DDBJ databases">
        <title>a novel species of Sphingomonas isolated from the rhizosphere soil of Araceae plant.</title>
        <authorList>
            <person name="Zhiyong W."/>
            <person name="Qinglan Z."/>
            <person name="Zhiwei F."/>
            <person name="Ding X."/>
            <person name="Gejiao W."/>
            <person name="Shixue Z."/>
        </authorList>
    </citation>
    <scope>NUCLEOTIDE SEQUENCE [LARGE SCALE GENOMIC DNA]</scope>
    <source>
        <strain evidence="1 2">WZY 27</strain>
    </source>
</reference>
<dbReference type="GO" id="GO:0008684">
    <property type="term" value="F:2-oxopent-4-enoate hydratase activity"/>
    <property type="evidence" value="ECO:0007669"/>
    <property type="project" value="TreeGrafter"/>
</dbReference>
<evidence type="ECO:0000313" key="1">
    <source>
        <dbReference type="EMBL" id="RDE07421.1"/>
    </source>
</evidence>
<dbReference type="AlphaFoldDB" id="A0A369W5Q7"/>
<dbReference type="EMBL" id="QQNB01000001">
    <property type="protein sequence ID" value="RDE07421.1"/>
    <property type="molecule type" value="Genomic_DNA"/>
</dbReference>
<organism evidence="1 2">
    <name type="scientific">Sphingomonas aracearum</name>
    <dbReference type="NCBI Taxonomy" id="2283317"/>
    <lineage>
        <taxon>Bacteria</taxon>
        <taxon>Pseudomonadati</taxon>
        <taxon>Pseudomonadota</taxon>
        <taxon>Alphaproteobacteria</taxon>
        <taxon>Sphingomonadales</taxon>
        <taxon>Sphingomonadaceae</taxon>
        <taxon>Sphingomonas</taxon>
    </lineage>
</organism>
<evidence type="ECO:0000313" key="2">
    <source>
        <dbReference type="Proteomes" id="UP000253918"/>
    </source>
</evidence>
<sequence>MAHSEAADIAARLVAARRAAQGLGAYPGTAPRTLAEGYAIQALAIDLRGGEIGGWKIGRIADPLVADMGANRLAGPIFADRIVTAGESGSAEMSVIADGFGAAEAEFLLQLGDLPTTLAGEWTIERARSVVRRVAIGIEIASSPLRAINDLGPAVTVSDFGNNNGLLIGPELEATRADMLDAIDVRLTIDGELAGQATTATMLDGPYGAVRFLLELAGRIGLPVRAGQWISTGAVTGVHRIAPGSQATAWFDDAQITATIVAVPGAR</sequence>
<dbReference type="OrthoDB" id="9792137at2"/>
<comment type="caution">
    <text evidence="1">The sequence shown here is derived from an EMBL/GenBank/DDBJ whole genome shotgun (WGS) entry which is preliminary data.</text>
</comment>
<dbReference type="Gene3D" id="3.90.850.10">
    <property type="entry name" value="Fumarylacetoacetase-like, C-terminal domain"/>
    <property type="match status" value="1"/>
</dbReference>
<keyword evidence="2" id="KW-1185">Reference proteome</keyword>
<dbReference type="PANTHER" id="PTHR30143:SF0">
    <property type="entry name" value="2-KETO-4-PENTENOATE HYDRATASE"/>
    <property type="match status" value="1"/>
</dbReference>
<name>A0A369W5Q7_9SPHN</name>
<dbReference type="InterPro" id="IPR036663">
    <property type="entry name" value="Fumarylacetoacetase_C_sf"/>
</dbReference>
<protein>
    <submittedName>
        <fullName evidence="1">2-keto-4-pentenoate hydratase</fullName>
    </submittedName>
</protein>
<accession>A0A369W5Q7</accession>